<feature type="non-terminal residue" evidence="1">
    <location>
        <position position="1"/>
    </location>
</feature>
<accession>A0AB34Q0G3</accession>
<dbReference type="InterPro" id="IPR013218">
    <property type="entry name" value="Dsn1/Mis13"/>
</dbReference>
<sequence length="220" mass="25399">ARVIKEEIIRDLTEKKISTSWYDNRNNNIETISGKVVTVPNPLNITNLKNIDIYTKKLKNLRKQKAEWHKVYKQAIRPLETMKISLSDDKKQLNKYIKEERVGNIQPDAIDNSMVETIEANHTEVKSNITKLEPEVDKLYFTAFQLNRASDLLKSVEQQQLNKKVSQYLQGYSNKSKVEAYKSLPSSSGSNNRWSIPSKNVDTKDLLRAICRLETQNKSS</sequence>
<dbReference type="GO" id="GO:0007059">
    <property type="term" value="P:chromosome segregation"/>
    <property type="evidence" value="ECO:0007669"/>
    <property type="project" value="InterPro"/>
</dbReference>
<dbReference type="PANTHER" id="PTHR14778:SF2">
    <property type="entry name" value="KINETOCHORE-ASSOCIATED PROTEIN DSN1 HOMOLOG"/>
    <property type="match status" value="1"/>
</dbReference>
<dbReference type="PANTHER" id="PTHR14778">
    <property type="entry name" value="KINETOCHORE-ASSOCIATED PROTEIN DSN1 HOMOLOG"/>
    <property type="match status" value="1"/>
</dbReference>
<evidence type="ECO:0000313" key="2">
    <source>
        <dbReference type="Proteomes" id="UP000030161"/>
    </source>
</evidence>
<reference evidence="1 2" key="1">
    <citation type="submission" date="2013-12" db="EMBL/GenBank/DDBJ databases">
        <title>The Genome Sequence of Candida albicans P78048.</title>
        <authorList>
            <consortium name="The Broad Institute Genome Sequencing Platform"/>
            <consortium name="The Broad Institute Genome Sequencing Center for Infectious Disease"/>
            <person name="Cuomo C."/>
            <person name="Bennett R."/>
            <person name="Hirakawa M."/>
            <person name="Noverr M."/>
            <person name="Mitchell A."/>
            <person name="Young S.K."/>
            <person name="Zeng Q."/>
            <person name="Gargeya S."/>
            <person name="Fitzgerald M."/>
            <person name="Abouelleil A."/>
            <person name="Alvarado L."/>
            <person name="Berlin A.M."/>
            <person name="Chapman S.B."/>
            <person name="Dewar J."/>
            <person name="Goldberg J."/>
            <person name="Griggs A."/>
            <person name="Gujja S."/>
            <person name="Hansen M."/>
            <person name="Howarth C."/>
            <person name="Imamovic A."/>
            <person name="Larimer J."/>
            <person name="McCowan C."/>
            <person name="Murphy C."/>
            <person name="Pearson M."/>
            <person name="Priest M."/>
            <person name="Roberts A."/>
            <person name="Saif S."/>
            <person name="Shea T."/>
            <person name="Sykes S."/>
            <person name="Wortman J."/>
            <person name="Nusbaum C."/>
            <person name="Birren B."/>
        </authorList>
    </citation>
    <scope>NUCLEOTIDE SEQUENCE [LARGE SCALE GENOMIC DNA]</scope>
    <source>
        <strain evidence="1 2">P78048</strain>
    </source>
</reference>
<proteinExistence type="predicted"/>
<protein>
    <submittedName>
        <fullName evidence="1">Uncharacterized protein</fullName>
    </submittedName>
</protein>
<comment type="caution">
    <text evidence="1">The sequence shown here is derived from an EMBL/GenBank/DDBJ whole genome shotgun (WGS) entry which is preliminary data.</text>
</comment>
<gene>
    <name evidence="1" type="ORF">MG3_00098</name>
</gene>
<name>A0AB34Q0G3_CANAX</name>
<dbReference type="Proteomes" id="UP000030161">
    <property type="component" value="Unassembled WGS sequence"/>
</dbReference>
<dbReference type="Pfam" id="PF08202">
    <property type="entry name" value="MIS13"/>
    <property type="match status" value="1"/>
</dbReference>
<dbReference type="AlphaFoldDB" id="A0AB34Q0G3"/>
<dbReference type="GO" id="GO:0051301">
    <property type="term" value="P:cell division"/>
    <property type="evidence" value="ECO:0007669"/>
    <property type="project" value="InterPro"/>
</dbReference>
<dbReference type="GO" id="GO:0000444">
    <property type="term" value="C:MIS12/MIND type complex"/>
    <property type="evidence" value="ECO:0007669"/>
    <property type="project" value="InterPro"/>
</dbReference>
<dbReference type="EMBL" id="AJIX01000002">
    <property type="protein sequence ID" value="KGR21877.1"/>
    <property type="molecule type" value="Genomic_DNA"/>
</dbReference>
<evidence type="ECO:0000313" key="1">
    <source>
        <dbReference type="EMBL" id="KGR21877.1"/>
    </source>
</evidence>
<organism evidence="1 2">
    <name type="scientific">Candida albicans P78048</name>
    <dbReference type="NCBI Taxonomy" id="1094989"/>
    <lineage>
        <taxon>Eukaryota</taxon>
        <taxon>Fungi</taxon>
        <taxon>Dikarya</taxon>
        <taxon>Ascomycota</taxon>
        <taxon>Saccharomycotina</taxon>
        <taxon>Pichiomycetes</taxon>
        <taxon>Debaryomycetaceae</taxon>
        <taxon>Candida/Lodderomyces clade</taxon>
        <taxon>Candida</taxon>
    </lineage>
</organism>